<reference evidence="1 2" key="1">
    <citation type="submission" date="2021-06" db="EMBL/GenBank/DDBJ databases">
        <title>Caerostris extrusa draft genome.</title>
        <authorList>
            <person name="Kono N."/>
            <person name="Arakawa K."/>
        </authorList>
    </citation>
    <scope>NUCLEOTIDE SEQUENCE [LARGE SCALE GENOMIC DNA]</scope>
</reference>
<dbReference type="InterPro" id="IPR043502">
    <property type="entry name" value="DNA/RNA_pol_sf"/>
</dbReference>
<name>A0AAV4Q0I5_CAEEX</name>
<keyword evidence="2" id="KW-1185">Reference proteome</keyword>
<dbReference type="GO" id="GO:0071897">
    <property type="term" value="P:DNA biosynthetic process"/>
    <property type="evidence" value="ECO:0007669"/>
    <property type="project" value="UniProtKB-ARBA"/>
</dbReference>
<dbReference type="AlphaFoldDB" id="A0AAV4Q0I5"/>
<protein>
    <submittedName>
        <fullName evidence="1">Uncharacterized protein</fullName>
    </submittedName>
</protein>
<dbReference type="EMBL" id="BPLR01005391">
    <property type="protein sequence ID" value="GIY01964.1"/>
    <property type="molecule type" value="Genomic_DNA"/>
</dbReference>
<sequence>MPPLRTLQIHAATQELQDLILEVTCNDGFKLTLEKPQFAVLKILLLGLIISKDNQRPDPEHAASIECYSVLKSIQEFLVSLDFPINSEKNICNYAVIAKALTSFRKGLNKKIRFTSLDIVVPKFGEQPLTIDDVGISIESSSFTSTSSNPTEEHSRL</sequence>
<dbReference type="Proteomes" id="UP001054945">
    <property type="component" value="Unassembled WGS sequence"/>
</dbReference>
<accession>A0AAV4Q0I5</accession>
<organism evidence="1 2">
    <name type="scientific">Caerostris extrusa</name>
    <name type="common">Bark spider</name>
    <name type="synonym">Caerostris bankana</name>
    <dbReference type="NCBI Taxonomy" id="172846"/>
    <lineage>
        <taxon>Eukaryota</taxon>
        <taxon>Metazoa</taxon>
        <taxon>Ecdysozoa</taxon>
        <taxon>Arthropoda</taxon>
        <taxon>Chelicerata</taxon>
        <taxon>Arachnida</taxon>
        <taxon>Araneae</taxon>
        <taxon>Araneomorphae</taxon>
        <taxon>Entelegynae</taxon>
        <taxon>Araneoidea</taxon>
        <taxon>Araneidae</taxon>
        <taxon>Caerostris</taxon>
    </lineage>
</organism>
<evidence type="ECO:0000313" key="1">
    <source>
        <dbReference type="EMBL" id="GIY01964.1"/>
    </source>
</evidence>
<gene>
    <name evidence="1" type="ORF">CEXT_429781</name>
</gene>
<proteinExistence type="predicted"/>
<dbReference type="SUPFAM" id="SSF56672">
    <property type="entry name" value="DNA/RNA polymerases"/>
    <property type="match status" value="1"/>
</dbReference>
<evidence type="ECO:0000313" key="2">
    <source>
        <dbReference type="Proteomes" id="UP001054945"/>
    </source>
</evidence>
<comment type="caution">
    <text evidence="1">The sequence shown here is derived from an EMBL/GenBank/DDBJ whole genome shotgun (WGS) entry which is preliminary data.</text>
</comment>